<keyword evidence="2" id="KW-1185">Reference proteome</keyword>
<evidence type="ECO:0000313" key="3">
    <source>
        <dbReference type="WBParaSite" id="nRc.2.0.1.t28290-RA"/>
    </source>
</evidence>
<evidence type="ECO:0000313" key="2">
    <source>
        <dbReference type="Proteomes" id="UP000887565"/>
    </source>
</evidence>
<protein>
    <submittedName>
        <fullName evidence="3">Uncharacterized protein</fullName>
    </submittedName>
</protein>
<feature type="region of interest" description="Disordered" evidence="1">
    <location>
        <begin position="1"/>
        <end position="35"/>
    </location>
</feature>
<organism evidence="2 3">
    <name type="scientific">Romanomermis culicivorax</name>
    <name type="common">Nematode worm</name>
    <dbReference type="NCBI Taxonomy" id="13658"/>
    <lineage>
        <taxon>Eukaryota</taxon>
        <taxon>Metazoa</taxon>
        <taxon>Ecdysozoa</taxon>
        <taxon>Nematoda</taxon>
        <taxon>Enoplea</taxon>
        <taxon>Dorylaimia</taxon>
        <taxon>Mermithida</taxon>
        <taxon>Mermithoidea</taxon>
        <taxon>Mermithidae</taxon>
        <taxon>Romanomermis</taxon>
    </lineage>
</organism>
<name>A0A915JQ03_ROMCU</name>
<feature type="compositionally biased region" description="Basic residues" evidence="1">
    <location>
        <begin position="8"/>
        <end position="24"/>
    </location>
</feature>
<accession>A0A915JQ03</accession>
<feature type="compositionally biased region" description="Basic and acidic residues" evidence="1">
    <location>
        <begin position="25"/>
        <end position="35"/>
    </location>
</feature>
<proteinExistence type="predicted"/>
<dbReference type="AlphaFoldDB" id="A0A915JQ03"/>
<sequence>MEGNIERGRKKKRKNIKKTNRKRIQKEINKKDEDDMNRKNQATILENQELEKVYNTPSWDIKWDQYAKGGQSFWMCHFSVDKK</sequence>
<reference evidence="3" key="1">
    <citation type="submission" date="2022-11" db="UniProtKB">
        <authorList>
            <consortium name="WormBaseParasite"/>
        </authorList>
    </citation>
    <scope>IDENTIFICATION</scope>
</reference>
<evidence type="ECO:0000256" key="1">
    <source>
        <dbReference type="SAM" id="MobiDB-lite"/>
    </source>
</evidence>
<dbReference type="Proteomes" id="UP000887565">
    <property type="component" value="Unplaced"/>
</dbReference>
<dbReference type="WBParaSite" id="nRc.2.0.1.t28290-RA">
    <property type="protein sequence ID" value="nRc.2.0.1.t28290-RA"/>
    <property type="gene ID" value="nRc.2.0.1.g28290"/>
</dbReference>